<sequence length="239" mass="25309">MSRPVVSSSLATCCTVLSVFGFIILGALGLAFNANVEVLMGSTDSPHDGHAVAVNCWFASLVYLAFVVFCACQVGVNRRYQRGALEITAAGITVQYWEGAARVNIAVWITVFWLLFILVNVFGTLGYAEEEFWASLFKLAVVIVFIIIGVVLNCGGGDGEYSTYVGGRYWRDPGAFAHGFKGVCSVFVTAAFSFAGTELVSLAATKTPIPCKALPPAVKAGSATPLPPSQARFAGDSAR</sequence>
<dbReference type="InterPro" id="IPR056552">
    <property type="entry name" value="Ribonucl_Kappa"/>
</dbReference>
<keyword evidence="2 6" id="KW-0812">Transmembrane</keyword>
<evidence type="ECO:0000256" key="2">
    <source>
        <dbReference type="ARBA" id="ARBA00022692"/>
    </source>
</evidence>
<feature type="transmembrane region" description="Helical" evidence="6">
    <location>
        <begin position="132"/>
        <end position="152"/>
    </location>
</feature>
<keyword evidence="4 6" id="KW-0472">Membrane</keyword>
<evidence type="ECO:0000256" key="1">
    <source>
        <dbReference type="ARBA" id="ARBA00004141"/>
    </source>
</evidence>
<dbReference type="GO" id="GO:0016020">
    <property type="term" value="C:membrane"/>
    <property type="evidence" value="ECO:0007669"/>
    <property type="project" value="UniProtKB-SubCell"/>
</dbReference>
<feature type="transmembrane region" description="Helical" evidence="6">
    <location>
        <begin position="12"/>
        <end position="32"/>
    </location>
</feature>
<dbReference type="Pfam" id="PF23489">
    <property type="entry name" value="V-ATPase_su_f"/>
    <property type="match status" value="1"/>
</dbReference>
<name>A0A9P6VZM8_RHOMI</name>
<feature type="domain" description="Amino acid permease/ SLC12A" evidence="7">
    <location>
        <begin position="84"/>
        <end position="220"/>
    </location>
</feature>
<dbReference type="GO" id="GO:0015171">
    <property type="term" value="F:amino acid transmembrane transporter activity"/>
    <property type="evidence" value="ECO:0007669"/>
    <property type="project" value="TreeGrafter"/>
</dbReference>
<comment type="caution">
    <text evidence="8">The sequence shown here is derived from an EMBL/GenBank/DDBJ whole genome shotgun (WGS) entry which is preliminary data.</text>
</comment>
<protein>
    <recommendedName>
        <fullName evidence="7">Amino acid permease/ SLC12A domain-containing protein</fullName>
    </recommendedName>
</protein>
<keyword evidence="3 6" id="KW-1133">Transmembrane helix</keyword>
<comment type="subcellular location">
    <subcellularLocation>
        <location evidence="1">Membrane</location>
        <topology evidence="1">Multi-pass membrane protein</topology>
    </subcellularLocation>
</comment>
<organism evidence="8 9">
    <name type="scientific">Rhodotorula mucilaginosa</name>
    <name type="common">Yeast</name>
    <name type="synonym">Rhodotorula rubra</name>
    <dbReference type="NCBI Taxonomy" id="5537"/>
    <lineage>
        <taxon>Eukaryota</taxon>
        <taxon>Fungi</taxon>
        <taxon>Dikarya</taxon>
        <taxon>Basidiomycota</taxon>
        <taxon>Pucciniomycotina</taxon>
        <taxon>Microbotryomycetes</taxon>
        <taxon>Sporidiobolales</taxon>
        <taxon>Sporidiobolaceae</taxon>
        <taxon>Rhodotorula</taxon>
    </lineage>
</organism>
<feature type="transmembrane region" description="Helical" evidence="6">
    <location>
        <begin position="52"/>
        <end position="72"/>
    </location>
</feature>
<keyword evidence="9" id="KW-1185">Reference proteome</keyword>
<evidence type="ECO:0000256" key="6">
    <source>
        <dbReference type="SAM" id="Phobius"/>
    </source>
</evidence>
<reference evidence="8 9" key="1">
    <citation type="submission" date="2020-11" db="EMBL/GenBank/DDBJ databases">
        <title>Kefir isolates.</title>
        <authorList>
            <person name="Marcisauskas S."/>
            <person name="Kim Y."/>
            <person name="Blasche S."/>
        </authorList>
    </citation>
    <scope>NUCLEOTIDE SEQUENCE [LARGE SCALE GENOMIC DNA]</scope>
    <source>
        <strain evidence="8 9">KR</strain>
    </source>
</reference>
<dbReference type="AlphaFoldDB" id="A0A9P6VZM8"/>
<dbReference type="PANTHER" id="PTHR43341:SF12">
    <property type="entry name" value="AMINO ACID TRANSPORTER (EUROFUNG)"/>
    <property type="match status" value="1"/>
</dbReference>
<gene>
    <name evidence="8" type="ORF">C6P46_006036</name>
</gene>
<dbReference type="Gene3D" id="1.20.1740.10">
    <property type="entry name" value="Amino acid/polyamine transporter I"/>
    <property type="match status" value="1"/>
</dbReference>
<dbReference type="Pfam" id="PF00324">
    <property type="entry name" value="AA_permease"/>
    <property type="match status" value="1"/>
</dbReference>
<evidence type="ECO:0000256" key="5">
    <source>
        <dbReference type="SAM" id="MobiDB-lite"/>
    </source>
</evidence>
<dbReference type="InterPro" id="IPR004841">
    <property type="entry name" value="AA-permease/SLC12A_dom"/>
</dbReference>
<evidence type="ECO:0000313" key="8">
    <source>
        <dbReference type="EMBL" id="KAG0658160.1"/>
    </source>
</evidence>
<dbReference type="Proteomes" id="UP000777482">
    <property type="component" value="Unassembled WGS sequence"/>
</dbReference>
<dbReference type="OrthoDB" id="67317at2759"/>
<evidence type="ECO:0000256" key="3">
    <source>
        <dbReference type="ARBA" id="ARBA00022989"/>
    </source>
</evidence>
<evidence type="ECO:0000256" key="4">
    <source>
        <dbReference type="ARBA" id="ARBA00023136"/>
    </source>
</evidence>
<evidence type="ECO:0000313" key="9">
    <source>
        <dbReference type="Proteomes" id="UP000777482"/>
    </source>
</evidence>
<dbReference type="InterPro" id="IPR050524">
    <property type="entry name" value="APC_YAT"/>
</dbReference>
<evidence type="ECO:0000259" key="7">
    <source>
        <dbReference type="Pfam" id="PF00324"/>
    </source>
</evidence>
<feature type="transmembrane region" description="Helical" evidence="6">
    <location>
        <begin position="105"/>
        <end position="126"/>
    </location>
</feature>
<proteinExistence type="predicted"/>
<feature type="region of interest" description="Disordered" evidence="5">
    <location>
        <begin position="219"/>
        <end position="239"/>
    </location>
</feature>
<dbReference type="PANTHER" id="PTHR43341">
    <property type="entry name" value="AMINO ACID PERMEASE"/>
    <property type="match status" value="1"/>
</dbReference>
<dbReference type="EMBL" id="PUHQ01000070">
    <property type="protein sequence ID" value="KAG0658160.1"/>
    <property type="molecule type" value="Genomic_DNA"/>
</dbReference>
<accession>A0A9P6VZM8</accession>